<evidence type="ECO:0000313" key="1">
    <source>
        <dbReference type="EMBL" id="SDY65829.1"/>
    </source>
</evidence>
<reference evidence="2" key="1">
    <citation type="submission" date="2016-10" db="EMBL/GenBank/DDBJ databases">
        <authorList>
            <person name="Varghese N."/>
            <person name="Submissions S."/>
        </authorList>
    </citation>
    <scope>NUCLEOTIDE SEQUENCE [LARGE SCALE GENOMIC DNA]</scope>
    <source>
        <strain evidence="2">ANC 5109</strain>
    </source>
</reference>
<dbReference type="Gene3D" id="3.40.50.1820">
    <property type="entry name" value="alpha/beta hydrolase"/>
    <property type="match status" value="1"/>
</dbReference>
<evidence type="ECO:0000313" key="2">
    <source>
        <dbReference type="Proteomes" id="UP000199035"/>
    </source>
</evidence>
<dbReference type="EMBL" id="FNPK01000019">
    <property type="protein sequence ID" value="SDY65829.1"/>
    <property type="molecule type" value="Genomic_DNA"/>
</dbReference>
<dbReference type="Pfam" id="PF06821">
    <property type="entry name" value="Ser_hydrolase"/>
    <property type="match status" value="1"/>
</dbReference>
<organism evidence="1 2">
    <name type="scientific">Acinetobacter kyonggiensis</name>
    <dbReference type="NCBI Taxonomy" id="595670"/>
    <lineage>
        <taxon>Bacteria</taxon>
        <taxon>Pseudomonadati</taxon>
        <taxon>Pseudomonadota</taxon>
        <taxon>Gammaproteobacteria</taxon>
        <taxon>Moraxellales</taxon>
        <taxon>Moraxellaceae</taxon>
        <taxon>Acinetobacter</taxon>
    </lineage>
</organism>
<name>A0A1H3LNX6_9GAMM</name>
<gene>
    <name evidence="1" type="ORF">SAMN05421643_11916</name>
</gene>
<sequence length="194" mass="22100">MNIQQKKIYIIHGYQASSNDHWFPWLSQSIQQAGHISKRIVLPESNQAEFHHWQQALHMQIRELDKNTIIVAHGLGCISVLHYLNQHFKNRGQKIKAGIFISGLKSKLPSRPELDDFIAQARLDSGLLQTKMPLSLQLLSSDDPYIPPPLALQFGHFINAQIHVVKEAGHFMRQDGFSEFPQLWGLLQPILVSG</sequence>
<keyword evidence="2" id="KW-1185">Reference proteome</keyword>
<dbReference type="AlphaFoldDB" id="A0A1H3LNX6"/>
<dbReference type="InterPro" id="IPR010662">
    <property type="entry name" value="RBBP9/YdeN"/>
</dbReference>
<dbReference type="Proteomes" id="UP000199035">
    <property type="component" value="Unassembled WGS sequence"/>
</dbReference>
<protein>
    <recommendedName>
        <fullName evidence="3">Serine hydrolase family protein</fullName>
    </recommendedName>
</protein>
<dbReference type="SUPFAM" id="SSF53474">
    <property type="entry name" value="alpha/beta-Hydrolases"/>
    <property type="match status" value="1"/>
</dbReference>
<dbReference type="PANTHER" id="PTHR15394">
    <property type="entry name" value="SERINE HYDROLASE RBBP9"/>
    <property type="match status" value="1"/>
</dbReference>
<evidence type="ECO:0008006" key="3">
    <source>
        <dbReference type="Google" id="ProtNLM"/>
    </source>
</evidence>
<dbReference type="STRING" id="595670.SAMN05421643_11916"/>
<accession>A0A1H3LNX6</accession>
<proteinExistence type="predicted"/>
<dbReference type="RefSeq" id="WP_092691624.1">
    <property type="nucleotide sequence ID" value="NZ_FNPK01000019.1"/>
</dbReference>
<dbReference type="GO" id="GO:0016787">
    <property type="term" value="F:hydrolase activity"/>
    <property type="evidence" value="ECO:0007669"/>
    <property type="project" value="InterPro"/>
</dbReference>
<dbReference type="PANTHER" id="PTHR15394:SF3">
    <property type="entry name" value="SERINE HYDROLASE RBBP9"/>
    <property type="match status" value="1"/>
</dbReference>
<dbReference type="InterPro" id="IPR029058">
    <property type="entry name" value="AB_hydrolase_fold"/>
</dbReference>